<dbReference type="NCBIfam" id="NF004356">
    <property type="entry name" value="PRK05732.1"/>
    <property type="match status" value="1"/>
</dbReference>
<evidence type="ECO:0000256" key="3">
    <source>
        <dbReference type="ARBA" id="ARBA00005349"/>
    </source>
</evidence>
<evidence type="ECO:0000256" key="1">
    <source>
        <dbReference type="ARBA" id="ARBA00001974"/>
    </source>
</evidence>
<dbReference type="PATRIC" id="fig|1315283.4.peg.573"/>
<dbReference type="PANTHER" id="PTHR43876:SF8">
    <property type="entry name" value="2-OCTAPRENYL-6-METHOXYPHENOL HYDROXYLASE"/>
    <property type="match status" value="1"/>
</dbReference>
<dbReference type="OrthoDB" id="9769565at2"/>
<evidence type="ECO:0000256" key="2">
    <source>
        <dbReference type="ARBA" id="ARBA00004749"/>
    </source>
</evidence>
<keyword evidence="6" id="KW-0560">Oxidoreductase</keyword>
<evidence type="ECO:0000313" key="9">
    <source>
        <dbReference type="EMBL" id="ALS31975.1"/>
    </source>
</evidence>
<dbReference type="Proteomes" id="UP000065261">
    <property type="component" value="Chromosome I"/>
</dbReference>
<dbReference type="NCBIfam" id="TIGR01984">
    <property type="entry name" value="UbiH"/>
    <property type="match status" value="1"/>
</dbReference>
<dbReference type="InterPro" id="IPR051205">
    <property type="entry name" value="UbiH/COQ6_monooxygenase"/>
</dbReference>
<comment type="pathway">
    <text evidence="2">Cofactor biosynthesis; ubiquinone biosynthesis.</text>
</comment>
<keyword evidence="7" id="KW-0503">Monooxygenase</keyword>
<dbReference type="PANTHER" id="PTHR43876">
    <property type="entry name" value="UBIQUINONE BIOSYNTHESIS MONOOXYGENASE COQ6, MITOCHONDRIAL"/>
    <property type="match status" value="1"/>
</dbReference>
<dbReference type="NCBIfam" id="TIGR01988">
    <property type="entry name" value="Ubi-OHases"/>
    <property type="match status" value="1"/>
</dbReference>
<accession>A0A0U2WA68</accession>
<dbReference type="PRINTS" id="PR00420">
    <property type="entry name" value="RNGMNOXGNASE"/>
</dbReference>
<dbReference type="UniPathway" id="UPA00232"/>
<proteinExistence type="inferred from homology"/>
<evidence type="ECO:0000256" key="7">
    <source>
        <dbReference type="ARBA" id="ARBA00023033"/>
    </source>
</evidence>
<dbReference type="InterPro" id="IPR018168">
    <property type="entry name" value="Ubi_Hdrlase_CS"/>
</dbReference>
<dbReference type="InterPro" id="IPR036188">
    <property type="entry name" value="FAD/NAD-bd_sf"/>
</dbReference>
<dbReference type="RefSeq" id="WP_058372619.1">
    <property type="nucleotide sequence ID" value="NZ_CP011034.1"/>
</dbReference>
<evidence type="ECO:0000256" key="6">
    <source>
        <dbReference type="ARBA" id="ARBA00023002"/>
    </source>
</evidence>
<dbReference type="PROSITE" id="PS01304">
    <property type="entry name" value="UBIH"/>
    <property type="match status" value="1"/>
</dbReference>
<dbReference type="GO" id="GO:0008681">
    <property type="term" value="F:2-octaprenyl-6-methoxyphenol hydroxylase activity"/>
    <property type="evidence" value="ECO:0007669"/>
    <property type="project" value="InterPro"/>
</dbReference>
<dbReference type="InterPro" id="IPR002938">
    <property type="entry name" value="FAD-bd"/>
</dbReference>
<sequence>MPKQFDVVVIGGGLAGASCALSVAKINPSLSIAVVEANEVSNNYHPSFDDRSIALAQQSVEYLQGLNLFALNSPYATAIKKVSVSDRHHFGKADINCEEFAKDALGYVVEVNPFGRSLHQLLNAQINISLYCPDSVNAIEQQLHNNIVTLQSGEQIAAKLLVIADGAQSPTRSLFGLKFNTQAYEQGAIIANIEVAGGHNNHAFERFTQHGPMALLPMSNNRYSLVWCMQQQHVEQHMAQSEDDFISALQSAFGYRGGQFTKVGMRANYPLVYGQVESLIAHRTVVIGNAAHAIHPIAGQGFNLGLRDVQVLSNLIAQSPNDLGSYAFTREYAQQRSADINNVMTLTDGLVRLFSNSSRILALGRSIGLFSMDLFPSLKAPLAKQLMGQVKQGQGL</sequence>
<dbReference type="Gene3D" id="3.50.50.60">
    <property type="entry name" value="FAD/NAD(P)-binding domain"/>
    <property type="match status" value="2"/>
</dbReference>
<dbReference type="Pfam" id="PF01494">
    <property type="entry name" value="FAD_binding_3"/>
    <property type="match status" value="1"/>
</dbReference>
<name>A0A0U2WA68_9GAMM</name>
<dbReference type="InterPro" id="IPR011295">
    <property type="entry name" value="UbiH"/>
</dbReference>
<protein>
    <submittedName>
        <fullName evidence="9">2-octaprenyl-6-methoxyphenol hydroxylase</fullName>
    </submittedName>
</protein>
<dbReference type="PROSITE" id="PS51257">
    <property type="entry name" value="PROKAR_LIPOPROTEIN"/>
    <property type="match status" value="1"/>
</dbReference>
<keyword evidence="4" id="KW-0285">Flavoprotein</keyword>
<feature type="domain" description="FAD-binding" evidence="8">
    <location>
        <begin position="5"/>
        <end position="344"/>
    </location>
</feature>
<dbReference type="AlphaFoldDB" id="A0A0U2WA68"/>
<dbReference type="InterPro" id="IPR010971">
    <property type="entry name" value="UbiH/COQ6"/>
</dbReference>
<dbReference type="SUPFAM" id="SSF51905">
    <property type="entry name" value="FAD/NAD(P)-binding domain"/>
    <property type="match status" value="1"/>
</dbReference>
<dbReference type="KEGG" id="ptn:PTRA_a0640"/>
<evidence type="ECO:0000256" key="5">
    <source>
        <dbReference type="ARBA" id="ARBA00022827"/>
    </source>
</evidence>
<reference evidence="9 10" key="1">
    <citation type="submission" date="2015-03" db="EMBL/GenBank/DDBJ databases">
        <authorList>
            <person name="Murphy D."/>
        </authorList>
    </citation>
    <scope>NUCLEOTIDE SEQUENCE [LARGE SCALE GENOMIC DNA]</scope>
    <source>
        <strain evidence="9 10">KMM 520</strain>
    </source>
</reference>
<comment type="similarity">
    <text evidence="3">Belongs to the UbiH/COQ6 family.</text>
</comment>
<dbReference type="EMBL" id="CP011034">
    <property type="protein sequence ID" value="ALS31975.1"/>
    <property type="molecule type" value="Genomic_DNA"/>
</dbReference>
<gene>
    <name evidence="9" type="primary">ubiH</name>
    <name evidence="9" type="ORF">PTRA_a0640</name>
</gene>
<comment type="cofactor">
    <cofactor evidence="1">
        <name>FAD</name>
        <dbReference type="ChEBI" id="CHEBI:57692"/>
    </cofactor>
</comment>
<organism evidence="9">
    <name type="scientific">Pseudoalteromonas translucida KMM 520</name>
    <dbReference type="NCBI Taxonomy" id="1315283"/>
    <lineage>
        <taxon>Bacteria</taxon>
        <taxon>Pseudomonadati</taxon>
        <taxon>Pseudomonadota</taxon>
        <taxon>Gammaproteobacteria</taxon>
        <taxon>Alteromonadales</taxon>
        <taxon>Pseudoalteromonadaceae</taxon>
        <taxon>Pseudoalteromonas</taxon>
    </lineage>
</organism>
<evidence type="ECO:0000259" key="8">
    <source>
        <dbReference type="Pfam" id="PF01494"/>
    </source>
</evidence>
<dbReference type="GO" id="GO:0006744">
    <property type="term" value="P:ubiquinone biosynthetic process"/>
    <property type="evidence" value="ECO:0007669"/>
    <property type="project" value="UniProtKB-UniPathway"/>
</dbReference>
<keyword evidence="5" id="KW-0274">FAD</keyword>
<dbReference type="GO" id="GO:0071949">
    <property type="term" value="F:FAD binding"/>
    <property type="evidence" value="ECO:0007669"/>
    <property type="project" value="InterPro"/>
</dbReference>
<evidence type="ECO:0000256" key="4">
    <source>
        <dbReference type="ARBA" id="ARBA00022630"/>
    </source>
</evidence>
<evidence type="ECO:0000313" key="10">
    <source>
        <dbReference type="Proteomes" id="UP000065261"/>
    </source>
</evidence>